<evidence type="ECO:0000313" key="3">
    <source>
        <dbReference type="Proteomes" id="UP000886523"/>
    </source>
</evidence>
<sequence>MPLWQQDQGTGYLQGNFGLAMKLTGQGGILEYSPSLTVPRFLIDSCNSKEFVTASLVLIDWVDMSTFETLKHTQGGPAYSMSQPIGSTGQACEDDGIRSLALEVRRTPKVNFIITALRQLPSRRLLSNPQRAKRMIGPANGFCFYQGLQQDPGSFVFLGKDLEILPLLSSTIKQLNGGSLSSTLLLNATTDANIDKTSAPVEVLSTSSHAHMREGHGGCITRGNRGHLHHLLLVNLSGSQGSPMSDSKVTPQTRKLKDMHPSHPNGTTDKVETPEITKSRNPQGPSHPLYDARSRFGTHLVISLAYCNPM</sequence>
<feature type="compositionally biased region" description="Polar residues" evidence="1">
    <location>
        <begin position="238"/>
        <end position="253"/>
    </location>
</feature>
<organism evidence="2 3">
    <name type="scientific">Hydnum rufescens UP504</name>
    <dbReference type="NCBI Taxonomy" id="1448309"/>
    <lineage>
        <taxon>Eukaryota</taxon>
        <taxon>Fungi</taxon>
        <taxon>Dikarya</taxon>
        <taxon>Basidiomycota</taxon>
        <taxon>Agaricomycotina</taxon>
        <taxon>Agaricomycetes</taxon>
        <taxon>Cantharellales</taxon>
        <taxon>Hydnaceae</taxon>
        <taxon>Hydnum</taxon>
    </lineage>
</organism>
<dbReference type="EMBL" id="MU128964">
    <property type="protein sequence ID" value="KAF9514155.1"/>
    <property type="molecule type" value="Genomic_DNA"/>
</dbReference>
<feature type="compositionally biased region" description="Basic and acidic residues" evidence="1">
    <location>
        <begin position="269"/>
        <end position="278"/>
    </location>
</feature>
<keyword evidence="3" id="KW-1185">Reference proteome</keyword>
<protein>
    <submittedName>
        <fullName evidence="2">Uncharacterized protein</fullName>
    </submittedName>
</protein>
<gene>
    <name evidence="2" type="ORF">BS47DRAFT_1361958</name>
</gene>
<reference evidence="2" key="1">
    <citation type="journal article" date="2020" name="Nat. Commun.">
        <title>Large-scale genome sequencing of mycorrhizal fungi provides insights into the early evolution of symbiotic traits.</title>
        <authorList>
            <person name="Miyauchi S."/>
            <person name="Kiss E."/>
            <person name="Kuo A."/>
            <person name="Drula E."/>
            <person name="Kohler A."/>
            <person name="Sanchez-Garcia M."/>
            <person name="Morin E."/>
            <person name="Andreopoulos B."/>
            <person name="Barry K.W."/>
            <person name="Bonito G."/>
            <person name="Buee M."/>
            <person name="Carver A."/>
            <person name="Chen C."/>
            <person name="Cichocki N."/>
            <person name="Clum A."/>
            <person name="Culley D."/>
            <person name="Crous P.W."/>
            <person name="Fauchery L."/>
            <person name="Girlanda M."/>
            <person name="Hayes R.D."/>
            <person name="Keri Z."/>
            <person name="LaButti K."/>
            <person name="Lipzen A."/>
            <person name="Lombard V."/>
            <person name="Magnuson J."/>
            <person name="Maillard F."/>
            <person name="Murat C."/>
            <person name="Nolan M."/>
            <person name="Ohm R.A."/>
            <person name="Pangilinan J."/>
            <person name="Pereira M.F."/>
            <person name="Perotto S."/>
            <person name="Peter M."/>
            <person name="Pfister S."/>
            <person name="Riley R."/>
            <person name="Sitrit Y."/>
            <person name="Stielow J.B."/>
            <person name="Szollosi G."/>
            <person name="Zifcakova L."/>
            <person name="Stursova M."/>
            <person name="Spatafora J.W."/>
            <person name="Tedersoo L."/>
            <person name="Vaario L.M."/>
            <person name="Yamada A."/>
            <person name="Yan M."/>
            <person name="Wang P."/>
            <person name="Xu J."/>
            <person name="Bruns T."/>
            <person name="Baldrian P."/>
            <person name="Vilgalys R."/>
            <person name="Dunand C."/>
            <person name="Henrissat B."/>
            <person name="Grigoriev I.V."/>
            <person name="Hibbett D."/>
            <person name="Nagy L.G."/>
            <person name="Martin F.M."/>
        </authorList>
    </citation>
    <scope>NUCLEOTIDE SEQUENCE</scope>
    <source>
        <strain evidence="2">UP504</strain>
    </source>
</reference>
<evidence type="ECO:0000256" key="1">
    <source>
        <dbReference type="SAM" id="MobiDB-lite"/>
    </source>
</evidence>
<feature type="region of interest" description="Disordered" evidence="1">
    <location>
        <begin position="238"/>
        <end position="291"/>
    </location>
</feature>
<dbReference type="Proteomes" id="UP000886523">
    <property type="component" value="Unassembled WGS sequence"/>
</dbReference>
<accession>A0A9P6AZC9</accession>
<evidence type="ECO:0000313" key="2">
    <source>
        <dbReference type="EMBL" id="KAF9514155.1"/>
    </source>
</evidence>
<comment type="caution">
    <text evidence="2">The sequence shown here is derived from an EMBL/GenBank/DDBJ whole genome shotgun (WGS) entry which is preliminary data.</text>
</comment>
<name>A0A9P6AZC9_9AGAM</name>
<proteinExistence type="predicted"/>
<dbReference type="AlphaFoldDB" id="A0A9P6AZC9"/>